<evidence type="ECO:0000256" key="4">
    <source>
        <dbReference type="ARBA" id="ARBA00022692"/>
    </source>
</evidence>
<dbReference type="InterPro" id="IPR051413">
    <property type="entry name" value="K/Na_HCN_channel"/>
</dbReference>
<reference evidence="12 13" key="2">
    <citation type="submission" date="2023-11" db="UniProtKB">
        <authorList>
            <consortium name="WormBaseParasite"/>
        </authorList>
    </citation>
    <scope>IDENTIFICATION</scope>
</reference>
<keyword evidence="7 9" id="KW-0472">Membrane</keyword>
<dbReference type="WBParaSite" id="TREG1_84400.1">
    <property type="protein sequence ID" value="TREG1_84400.1"/>
    <property type="gene ID" value="TREG1_84400"/>
</dbReference>
<protein>
    <recommendedName>
        <fullName evidence="10">Cyclic nucleotide-binding domain-containing protein</fullName>
    </recommendedName>
</protein>
<evidence type="ECO:0000256" key="3">
    <source>
        <dbReference type="ARBA" id="ARBA00022475"/>
    </source>
</evidence>
<dbReference type="SUPFAM" id="SSF51206">
    <property type="entry name" value="cAMP-binding domain-like"/>
    <property type="match status" value="1"/>
</dbReference>
<keyword evidence="3" id="KW-1003">Cell membrane</keyword>
<dbReference type="PROSITE" id="PS50042">
    <property type="entry name" value="CNMP_BINDING_3"/>
    <property type="match status" value="1"/>
</dbReference>
<dbReference type="Gene3D" id="2.60.120.10">
    <property type="entry name" value="Jelly Rolls"/>
    <property type="match status" value="1"/>
</dbReference>
<feature type="transmembrane region" description="Helical" evidence="9">
    <location>
        <begin position="660"/>
        <end position="680"/>
    </location>
</feature>
<keyword evidence="11" id="KW-1185">Reference proteome</keyword>
<feature type="domain" description="Cyclic nucleotide-binding" evidence="10">
    <location>
        <begin position="986"/>
        <end position="1102"/>
    </location>
</feature>
<dbReference type="Pfam" id="PF00027">
    <property type="entry name" value="cNMP_binding"/>
    <property type="match status" value="1"/>
</dbReference>
<dbReference type="Pfam" id="PF00520">
    <property type="entry name" value="Ion_trans"/>
    <property type="match status" value="1"/>
</dbReference>
<dbReference type="InterPro" id="IPR013621">
    <property type="entry name" value="Ion_trans_N"/>
</dbReference>
<feature type="region of interest" description="Disordered" evidence="8">
    <location>
        <begin position="1184"/>
        <end position="1206"/>
    </location>
</feature>
<feature type="compositionally biased region" description="Basic residues" evidence="8">
    <location>
        <begin position="253"/>
        <end position="282"/>
    </location>
</feature>
<feature type="region of interest" description="Disordered" evidence="8">
    <location>
        <begin position="1302"/>
        <end position="1323"/>
    </location>
</feature>
<sequence>MSKAAKQHWRRRGNPSFYMITNQDDDNHLKLSKVGENKILSHSFSVLNEASKEDKKMSVQKLEYDLKNTGELTQSESKTSIDQSNTLKQLQHSHTISPITNRIEESEGKVPSSIKLSNSSDQICISDNSKNNNSSSFNDYPLKNTSLELPIDDNNNEHYDVNRSDQDDITNNKPLQQSQKKWDSSRNFISHTPNRVHFNFSKSIDVDDDNHTLLRGLFNRAFRPNLRRAVSEVKDVYNPEDTEISIAGNTQQRHNHHTHRNQAQNKPHRHTHQQNPHPRQHFKSPLQSASHSHQHSSTQLHAYNVANQPYQQPYRFNEFTNRLEQVYNSPRQFDSSILEIPVDIYGDVVDDLYPRINWPSCDFSRMDSEHSLHSTRIHESLTNEPNKERDLLLGRNAMMTNEANATPNFALKRANRLNAMRRMNTTAVEQHYPFGNAERSDVKKQIKQESSHLISENYPYTNNRCTQNTLNQDNVNTTLNKLSDSFEYPSDSVHSPPNQTTSLYRSSSSGTRNLECKVDFDSERPYNIDRIVSDNTGNPPVLSADKCTLTSNANISQTGVVNCNNITNVQNNSAGTTTTTTAMTAIANGNLTEPIIDPLKQSTSSYLKEQFQAFFQPSDNKLAMKLFGSKNALLKEKRRQVQQGKWVIHPCSNFRFYWDLLMLMLLIANLIILPVAISFFNDDLSIHWIIFNSISDVVFIADIAVKFRTGVVTNDYADEIILNPKEIARHYVKSWFVLDFISSIPMDYIYLIFNKKDHYNQFFSAGRTLRILRLAKLLSMLRLLRLTRLVRYVSQWEEFLNIASKFMGIFNLVLLMLLLGHWNACLQYLIPMLMEFPPDSWVKRCKLENADWFQQYTWALFKAMSHMLSIGYGRFPPTSIGEAWITIVSMMSGATCYALFVGHAAALIQSFDTSKRLYREKFKQVEEYMAYRKLPRALRQRIANYYEHRYQGKMFDEAQILNEFSECLREQVINYNCRALVAAVPFFTYADQDFVSEVVTKLKFEVFQPGDLIIKEGTIGNKMYFIQEGIVDIITKDGEVATSLSDGSYFGEITLLTNARRVASVKAVVYSNLYSLDRESFLSVLENYPLMRRTMESVAAERLNKIGQNPAIVSNREDLKEDLSLVKEIVSSAVTPEDSSSGPETENEENQAHLNFKHLLKFRRRKQSNRHKLFDNCITKLSQANEEDESLQTQDSSDLTSPDKLKLPKFMRQKRNSSNLFLNPAQNLLNIAKHQHDKSKTTQNNSNEDNSNNNNDNKSPKVDLILPSSSSSAQCYDNFMSNISNSQSDNLSPTTVNLVTQNISKASSNKNKSDTDISRKSTE</sequence>
<keyword evidence="4 9" id="KW-0812">Transmembrane</keyword>
<dbReference type="GO" id="GO:0005249">
    <property type="term" value="F:voltage-gated potassium channel activity"/>
    <property type="evidence" value="ECO:0007669"/>
    <property type="project" value="TreeGrafter"/>
</dbReference>
<feature type="compositionally biased region" description="Low complexity" evidence="8">
    <location>
        <begin position="284"/>
        <end position="297"/>
    </location>
</feature>
<dbReference type="PANTHER" id="PTHR45689:SF5">
    <property type="entry name" value="I[[H]] CHANNEL, ISOFORM E"/>
    <property type="match status" value="1"/>
</dbReference>
<evidence type="ECO:0000256" key="8">
    <source>
        <dbReference type="SAM" id="MobiDB-lite"/>
    </source>
</evidence>
<accession>A0AA85KGK4</accession>
<evidence type="ECO:0000313" key="12">
    <source>
        <dbReference type="WBParaSite" id="TREG1_84400.1"/>
    </source>
</evidence>
<dbReference type="WBParaSite" id="TREG1_84400.2">
    <property type="protein sequence ID" value="TREG1_84400.2"/>
    <property type="gene ID" value="TREG1_84400"/>
</dbReference>
<evidence type="ECO:0000259" key="10">
    <source>
        <dbReference type="PROSITE" id="PS50042"/>
    </source>
</evidence>
<dbReference type="Proteomes" id="UP000050795">
    <property type="component" value="Unassembled WGS sequence"/>
</dbReference>
<dbReference type="GO" id="GO:0003254">
    <property type="term" value="P:regulation of membrane depolarization"/>
    <property type="evidence" value="ECO:0007669"/>
    <property type="project" value="TreeGrafter"/>
</dbReference>
<dbReference type="GO" id="GO:0035725">
    <property type="term" value="P:sodium ion transmembrane transport"/>
    <property type="evidence" value="ECO:0007669"/>
    <property type="project" value="TreeGrafter"/>
</dbReference>
<evidence type="ECO:0000313" key="13">
    <source>
        <dbReference type="WBParaSite" id="TREG1_84400.2"/>
    </source>
</evidence>
<dbReference type="Pfam" id="PF08412">
    <property type="entry name" value="Ion_trans_N"/>
    <property type="match status" value="1"/>
</dbReference>
<keyword evidence="5 9" id="KW-1133">Transmembrane helix</keyword>
<proteinExistence type="predicted"/>
<dbReference type="CDD" id="cd00038">
    <property type="entry name" value="CAP_ED"/>
    <property type="match status" value="1"/>
</dbReference>
<evidence type="ECO:0000256" key="5">
    <source>
        <dbReference type="ARBA" id="ARBA00022989"/>
    </source>
</evidence>
<dbReference type="SUPFAM" id="SSF81324">
    <property type="entry name" value="Voltage-gated potassium channels"/>
    <property type="match status" value="1"/>
</dbReference>
<evidence type="ECO:0000256" key="6">
    <source>
        <dbReference type="ARBA" id="ARBA00023065"/>
    </source>
</evidence>
<dbReference type="PROSITE" id="PS00888">
    <property type="entry name" value="CNMP_BINDING_1"/>
    <property type="match status" value="1"/>
</dbReference>
<dbReference type="InterPro" id="IPR000595">
    <property type="entry name" value="cNMP-bd_dom"/>
</dbReference>
<feature type="region of interest" description="Disordered" evidence="8">
    <location>
        <begin position="70"/>
        <end position="115"/>
    </location>
</feature>
<feature type="compositionally biased region" description="Basic and acidic residues" evidence="8">
    <location>
        <begin position="1311"/>
        <end position="1323"/>
    </location>
</feature>
<reference evidence="11" key="1">
    <citation type="submission" date="2022-06" db="EMBL/GenBank/DDBJ databases">
        <authorList>
            <person name="Berger JAMES D."/>
            <person name="Berger JAMES D."/>
        </authorList>
    </citation>
    <scope>NUCLEOTIDE SEQUENCE [LARGE SCALE GENOMIC DNA]</scope>
</reference>
<comment type="subcellular location">
    <subcellularLocation>
        <location evidence="1">Cell membrane</location>
        <topology evidence="1">Multi-pass membrane protein</topology>
    </subcellularLocation>
</comment>
<dbReference type="SMART" id="SM00100">
    <property type="entry name" value="cNMP"/>
    <property type="match status" value="1"/>
</dbReference>
<keyword evidence="6" id="KW-0406">Ion transport</keyword>
<dbReference type="Gene3D" id="1.10.287.70">
    <property type="match status" value="1"/>
</dbReference>
<feature type="compositionally biased region" description="Polar residues" evidence="8">
    <location>
        <begin position="492"/>
        <end position="509"/>
    </location>
</feature>
<dbReference type="InterPro" id="IPR005821">
    <property type="entry name" value="Ion_trans_dom"/>
</dbReference>
<evidence type="ECO:0000256" key="9">
    <source>
        <dbReference type="SAM" id="Phobius"/>
    </source>
</evidence>
<name>A0AA85KGK4_TRIRE</name>
<feature type="transmembrane region" description="Helical" evidence="9">
    <location>
        <begin position="806"/>
        <end position="830"/>
    </location>
</feature>
<evidence type="ECO:0000256" key="2">
    <source>
        <dbReference type="ARBA" id="ARBA00022448"/>
    </source>
</evidence>
<organism evidence="11 12">
    <name type="scientific">Trichobilharzia regenti</name>
    <name type="common">Nasal bird schistosome</name>
    <dbReference type="NCBI Taxonomy" id="157069"/>
    <lineage>
        <taxon>Eukaryota</taxon>
        <taxon>Metazoa</taxon>
        <taxon>Spiralia</taxon>
        <taxon>Lophotrochozoa</taxon>
        <taxon>Platyhelminthes</taxon>
        <taxon>Trematoda</taxon>
        <taxon>Digenea</taxon>
        <taxon>Strigeidida</taxon>
        <taxon>Schistosomatoidea</taxon>
        <taxon>Schistosomatidae</taxon>
        <taxon>Trichobilharzia</taxon>
    </lineage>
</organism>
<dbReference type="InterPro" id="IPR014710">
    <property type="entry name" value="RmlC-like_jellyroll"/>
</dbReference>
<feature type="region of interest" description="Disordered" evidence="8">
    <location>
        <begin position="162"/>
        <end position="181"/>
    </location>
</feature>
<dbReference type="PANTHER" id="PTHR45689">
    <property type="entry name" value="I[[H]] CHANNEL, ISOFORM E"/>
    <property type="match status" value="1"/>
</dbReference>
<evidence type="ECO:0000313" key="11">
    <source>
        <dbReference type="Proteomes" id="UP000050795"/>
    </source>
</evidence>
<feature type="compositionally biased region" description="Polar residues" evidence="8">
    <location>
        <begin position="1191"/>
        <end position="1200"/>
    </location>
</feature>
<dbReference type="GO" id="GO:0098855">
    <property type="term" value="C:HCN channel complex"/>
    <property type="evidence" value="ECO:0007669"/>
    <property type="project" value="TreeGrafter"/>
</dbReference>
<keyword evidence="2" id="KW-0813">Transport</keyword>
<dbReference type="InterPro" id="IPR018488">
    <property type="entry name" value="cNMP-bd_CS"/>
</dbReference>
<evidence type="ECO:0000256" key="7">
    <source>
        <dbReference type="ARBA" id="ARBA00023136"/>
    </source>
</evidence>
<feature type="region of interest" description="Disordered" evidence="8">
    <location>
        <begin position="1235"/>
        <end position="1266"/>
    </location>
</feature>
<feature type="compositionally biased region" description="Low complexity" evidence="8">
    <location>
        <begin position="1244"/>
        <end position="1257"/>
    </location>
</feature>
<feature type="region of interest" description="Disordered" evidence="8">
    <location>
        <begin position="248"/>
        <end position="297"/>
    </location>
</feature>
<dbReference type="Gene3D" id="1.10.287.630">
    <property type="entry name" value="Helix hairpin bin"/>
    <property type="match status" value="1"/>
</dbReference>
<feature type="region of interest" description="Disordered" evidence="8">
    <location>
        <begin position="487"/>
        <end position="509"/>
    </location>
</feature>
<feature type="compositionally biased region" description="Polar residues" evidence="8">
    <location>
        <begin position="70"/>
        <end position="100"/>
    </location>
</feature>
<evidence type="ECO:0000256" key="1">
    <source>
        <dbReference type="ARBA" id="ARBA00004651"/>
    </source>
</evidence>
<feature type="compositionally biased region" description="Polar residues" evidence="8">
    <location>
        <begin position="169"/>
        <end position="181"/>
    </location>
</feature>
<dbReference type="InterPro" id="IPR018490">
    <property type="entry name" value="cNMP-bd_dom_sf"/>
</dbReference>